<gene>
    <name evidence="2" type="ORF">J2S08_003909</name>
</gene>
<proteinExistence type="predicted"/>
<dbReference type="InterPro" id="IPR037523">
    <property type="entry name" value="VOC_core"/>
</dbReference>
<comment type="caution">
    <text evidence="2">The sequence shown here is derived from an EMBL/GenBank/DDBJ whole genome shotgun (WGS) entry which is preliminary data.</text>
</comment>
<dbReference type="EMBL" id="JAUSTT010000031">
    <property type="protein sequence ID" value="MDQ0178015.1"/>
    <property type="molecule type" value="Genomic_DNA"/>
</dbReference>
<dbReference type="PROSITE" id="PS51819">
    <property type="entry name" value="VOC"/>
    <property type="match status" value="1"/>
</dbReference>
<reference evidence="2 3" key="1">
    <citation type="submission" date="2023-07" db="EMBL/GenBank/DDBJ databases">
        <title>Genomic Encyclopedia of Type Strains, Phase IV (KMG-IV): sequencing the most valuable type-strain genomes for metagenomic binning, comparative biology and taxonomic classification.</title>
        <authorList>
            <person name="Goeker M."/>
        </authorList>
    </citation>
    <scope>NUCLEOTIDE SEQUENCE [LARGE SCALE GENOMIC DNA]</scope>
    <source>
        <strain evidence="2 3">DSM 23837</strain>
    </source>
</reference>
<feature type="domain" description="VOC" evidence="1">
    <location>
        <begin position="1"/>
        <end position="82"/>
    </location>
</feature>
<dbReference type="GO" id="GO:0016829">
    <property type="term" value="F:lyase activity"/>
    <property type="evidence" value="ECO:0007669"/>
    <property type="project" value="UniProtKB-KW"/>
</dbReference>
<protein>
    <submittedName>
        <fullName evidence="2">Enzyme related to lactoylglutathione lyase</fullName>
    </submittedName>
</protein>
<name>A0ABT9WXJ8_9BACI</name>
<dbReference type="Pfam" id="PF00903">
    <property type="entry name" value="Glyoxalase"/>
    <property type="match status" value="1"/>
</dbReference>
<accession>A0ABT9WXJ8</accession>
<dbReference type="InterPro" id="IPR004360">
    <property type="entry name" value="Glyas_Fos-R_dOase_dom"/>
</dbReference>
<evidence type="ECO:0000259" key="1">
    <source>
        <dbReference type="PROSITE" id="PS51819"/>
    </source>
</evidence>
<evidence type="ECO:0000313" key="2">
    <source>
        <dbReference type="EMBL" id="MDQ0178015.1"/>
    </source>
</evidence>
<keyword evidence="2" id="KW-0456">Lyase</keyword>
<dbReference type="SUPFAM" id="SSF54593">
    <property type="entry name" value="Glyoxalase/Bleomycin resistance protein/Dihydroxybiphenyl dioxygenase"/>
    <property type="match status" value="1"/>
</dbReference>
<organism evidence="2 3">
    <name type="scientific">Bacillus chungangensis</name>
    <dbReference type="NCBI Taxonomy" id="587633"/>
    <lineage>
        <taxon>Bacteria</taxon>
        <taxon>Bacillati</taxon>
        <taxon>Bacillota</taxon>
        <taxon>Bacilli</taxon>
        <taxon>Bacillales</taxon>
        <taxon>Bacillaceae</taxon>
        <taxon>Bacillus</taxon>
    </lineage>
</organism>
<evidence type="ECO:0000313" key="3">
    <source>
        <dbReference type="Proteomes" id="UP001223586"/>
    </source>
</evidence>
<sequence length="86" mass="9890">MAFFECQGTRLLLSIPEQPQFDHPSSVIYFQVDHIETAYQALTSKGVPFVSEPHLVAKTDQIETWMAFFTDPDHNTHALMSDIHRQ</sequence>
<keyword evidence="3" id="KW-1185">Reference proteome</keyword>
<dbReference type="InterPro" id="IPR029068">
    <property type="entry name" value="Glyas_Bleomycin-R_OHBP_Dase"/>
</dbReference>
<dbReference type="Gene3D" id="3.10.180.10">
    <property type="entry name" value="2,3-Dihydroxybiphenyl 1,2-Dioxygenase, domain 1"/>
    <property type="match status" value="1"/>
</dbReference>
<dbReference type="Proteomes" id="UP001223586">
    <property type="component" value="Unassembled WGS sequence"/>
</dbReference>